<proteinExistence type="predicted"/>
<evidence type="ECO:0000313" key="1">
    <source>
        <dbReference type="EMBL" id="KVW96174.1"/>
    </source>
</evidence>
<dbReference type="Proteomes" id="UP000064243">
    <property type="component" value="Unassembled WGS sequence"/>
</dbReference>
<dbReference type="RefSeq" id="WP_059755215.1">
    <property type="nucleotide sequence ID" value="NZ_LDUG01000021.1"/>
</dbReference>
<dbReference type="OrthoDB" id="8617696at2"/>
<sequence length="68" mass="7671">MWVQLILFVISAVISYLLTPKPPQAKPGKVEIPTVQEGRKLGVLFGSRWIKGPHVYWWGDVATTPIKK</sequence>
<dbReference type="AlphaFoldDB" id="A0A106BPE4"/>
<dbReference type="PATRIC" id="fig|36861.3.peg.1482"/>
<accession>A0A106BPE4</accession>
<protein>
    <submittedName>
        <fullName evidence="1">Uncharacterized protein</fullName>
    </submittedName>
</protein>
<comment type="caution">
    <text evidence="1">The sequence shown here is derived from an EMBL/GenBank/DDBJ whole genome shotgun (WGS) entry which is preliminary data.</text>
</comment>
<dbReference type="EMBL" id="LDUG01000021">
    <property type="protein sequence ID" value="KVW96174.1"/>
    <property type="molecule type" value="Genomic_DNA"/>
</dbReference>
<evidence type="ECO:0000313" key="2">
    <source>
        <dbReference type="Proteomes" id="UP000064243"/>
    </source>
</evidence>
<keyword evidence="2" id="KW-1185">Reference proteome</keyword>
<name>A0A106BPE4_THIDE</name>
<reference evidence="1 2" key="1">
    <citation type="journal article" date="2015" name="Appl. Environ. Microbiol.">
        <title>Aerobic and Anaerobic Thiosulfate Oxidation by a Cold-Adapted, Subglacial Chemoautotroph.</title>
        <authorList>
            <person name="Harrold Z.R."/>
            <person name="Skidmore M.L."/>
            <person name="Hamilton T.L."/>
            <person name="Desch L."/>
            <person name="Amada K."/>
            <person name="van Gelder W."/>
            <person name="Glover K."/>
            <person name="Roden E.E."/>
            <person name="Boyd E.S."/>
        </authorList>
    </citation>
    <scope>NUCLEOTIDE SEQUENCE [LARGE SCALE GENOMIC DNA]</scope>
    <source>
        <strain evidence="1 2">RG</strain>
    </source>
</reference>
<organism evidence="1 2">
    <name type="scientific">Thiobacillus denitrificans</name>
    <dbReference type="NCBI Taxonomy" id="36861"/>
    <lineage>
        <taxon>Bacteria</taxon>
        <taxon>Pseudomonadati</taxon>
        <taxon>Pseudomonadota</taxon>
        <taxon>Betaproteobacteria</taxon>
        <taxon>Nitrosomonadales</taxon>
        <taxon>Thiobacillaceae</taxon>
        <taxon>Thiobacillus</taxon>
    </lineage>
</organism>
<gene>
    <name evidence="1" type="ORF">ABW22_09130</name>
</gene>